<keyword evidence="3" id="KW-0067">ATP-binding</keyword>
<dbReference type="EMBL" id="CP039339">
    <property type="protein sequence ID" value="QCX50694.1"/>
    <property type="molecule type" value="Genomic_DNA"/>
</dbReference>
<dbReference type="InterPro" id="IPR014819">
    <property type="entry name" value="PriCT_2"/>
</dbReference>
<organism evidence="3 4">
    <name type="scientific">Ralstonia solanacearum</name>
    <name type="common">Pseudomonas solanacearum</name>
    <dbReference type="NCBI Taxonomy" id="305"/>
    <lineage>
        <taxon>Bacteria</taxon>
        <taxon>Pseudomonadati</taxon>
        <taxon>Pseudomonadota</taxon>
        <taxon>Betaproteobacteria</taxon>
        <taxon>Burkholderiales</taxon>
        <taxon>Burkholderiaceae</taxon>
        <taxon>Ralstonia</taxon>
        <taxon>Ralstonia solanacearum species complex</taxon>
    </lineage>
</organism>
<protein>
    <submittedName>
        <fullName evidence="3">Helicase</fullName>
    </submittedName>
</protein>
<dbReference type="SUPFAM" id="SSF52540">
    <property type="entry name" value="P-loop containing nucleoside triphosphate hydrolases"/>
    <property type="match status" value="1"/>
</dbReference>
<dbReference type="SMART" id="SM00382">
    <property type="entry name" value="AAA"/>
    <property type="match status" value="1"/>
</dbReference>
<dbReference type="GO" id="GO:0016817">
    <property type="term" value="F:hydrolase activity, acting on acid anhydrides"/>
    <property type="evidence" value="ECO:0007669"/>
    <property type="project" value="InterPro"/>
</dbReference>
<accession>A0AA92EES7</accession>
<dbReference type="Gene3D" id="3.40.50.300">
    <property type="entry name" value="P-loop containing nucleotide triphosphate hydrolases"/>
    <property type="match status" value="1"/>
</dbReference>
<evidence type="ECO:0000313" key="4">
    <source>
        <dbReference type="Proteomes" id="UP000310553"/>
    </source>
</evidence>
<feature type="region of interest" description="Disordered" evidence="1">
    <location>
        <begin position="91"/>
        <end position="116"/>
    </location>
</feature>
<dbReference type="Proteomes" id="UP000310553">
    <property type="component" value="Chromosome"/>
</dbReference>
<reference evidence="3 4" key="1">
    <citation type="submission" date="2019-04" db="EMBL/GenBank/DDBJ databases">
        <title>Complete Genome of UW386 and Higher Quality Genome of UW700.</title>
        <authorList>
            <person name="Jacobs J."/>
            <person name="Perez A."/>
            <person name="Steidl O."/>
            <person name="Allen C."/>
        </authorList>
    </citation>
    <scope>NUCLEOTIDE SEQUENCE [LARGE SCALE GENOMIC DNA]</scope>
    <source>
        <strain evidence="3 4">UW386</strain>
    </source>
</reference>
<name>A0AA92EES7_RALSL</name>
<dbReference type="GO" id="GO:0004386">
    <property type="term" value="F:helicase activity"/>
    <property type="evidence" value="ECO:0007669"/>
    <property type="project" value="UniProtKB-KW"/>
</dbReference>
<dbReference type="InterPro" id="IPR027417">
    <property type="entry name" value="P-loop_NTPase"/>
</dbReference>
<dbReference type="AlphaFoldDB" id="A0AA92EES7"/>
<gene>
    <name evidence="3" type="ORF">E7Z57_17220</name>
</gene>
<keyword evidence="3" id="KW-0547">Nucleotide-binding</keyword>
<dbReference type="Pfam" id="PF08707">
    <property type="entry name" value="PriCT_2"/>
    <property type="match status" value="1"/>
</dbReference>
<dbReference type="InterPro" id="IPR003593">
    <property type="entry name" value="AAA+_ATPase"/>
</dbReference>
<feature type="domain" description="AAA+ ATPase" evidence="2">
    <location>
        <begin position="347"/>
        <end position="523"/>
    </location>
</feature>
<evidence type="ECO:0000256" key="1">
    <source>
        <dbReference type="SAM" id="MobiDB-lite"/>
    </source>
</evidence>
<keyword evidence="3" id="KW-0347">Helicase</keyword>
<evidence type="ECO:0000259" key="2">
    <source>
        <dbReference type="SMART" id="SM00382"/>
    </source>
</evidence>
<sequence>MMNGHDELGRARAALFALNAGCAREEWVRTGMAAKAAGLTEDDFLEWSATGDNYGGVRDARSVWRSIKADGGIGEGTLFKMASELGWRDSHAHSGAQAARVPTVRPTKAAAPQKPRPDLLASFSSYPAAAADHPYITAKRGNAEGLRMVPANDELTIGGQKVSGWLAIPAFSLDGHLQTVQYVPPPGKGKKLNAPGASFGAGVFVVGEIAADGRVYVCEGIGQAWACARADYKAAAVVTFGCGRFPVVAKALHERFPAARLVFVADRGKESQAEAIAREVSGAWVEMPGDKPENYDANDYEAEHDSEALAELLQAARMPPMRYRLLSGNDLLNAQPLRWFVRGVLPNEGLAALYGPSGSGKSFLALDLCAAVAGGDSEWFGKRVTHAPVTYCALEGERGMGKRAEAWSASKGVLLPTGLRFVTQGIDLREASDVADLAVAVLAAGGRDGLVVVDTLNRAAPGADENASRDMGELIEACKTLQRRIGGLVLLVHHTGKDGAKGLRGHSSLYAALDAAIEVTRTDERREWSIAKSKDGMDGERTAFALRVVELGHDEDGEPVTSCVVEADERAVEVQRVKLPQGGNQRIAMDALGEPLRESRDFGKGDAPQTHPCIELEAAVAIVAARLTCEPKRRTERAREAIAGLVTRGVYGAKQGWLWRK</sequence>
<evidence type="ECO:0000313" key="3">
    <source>
        <dbReference type="EMBL" id="QCX50694.1"/>
    </source>
</evidence>
<proteinExistence type="predicted"/>
<keyword evidence="3" id="KW-0378">Hydrolase</keyword>
<dbReference type="Pfam" id="PF13481">
    <property type="entry name" value="AAA_25"/>
    <property type="match status" value="1"/>
</dbReference>